<feature type="transmembrane region" description="Helical" evidence="1">
    <location>
        <begin position="199"/>
        <end position="222"/>
    </location>
</feature>
<dbReference type="KEGG" id="asem:NNL22_14335"/>
<keyword evidence="1" id="KW-1133">Transmembrane helix</keyword>
<feature type="transmembrane region" description="Helical" evidence="1">
    <location>
        <begin position="123"/>
        <end position="147"/>
    </location>
</feature>
<feature type="transmembrane region" description="Helical" evidence="1">
    <location>
        <begin position="326"/>
        <end position="346"/>
    </location>
</feature>
<dbReference type="EMBL" id="CP101527">
    <property type="protein sequence ID" value="UZW74189.1"/>
    <property type="molecule type" value="Genomic_DNA"/>
</dbReference>
<feature type="transmembrane region" description="Helical" evidence="1">
    <location>
        <begin position="61"/>
        <end position="83"/>
    </location>
</feature>
<reference evidence="2" key="1">
    <citation type="submission" date="2022-07" db="EMBL/GenBank/DDBJ databases">
        <title>Alkalimarinus sp. nov., isolated from gut of a Alitta virens.</title>
        <authorList>
            <person name="Yang A.I."/>
            <person name="Shin N.-R."/>
        </authorList>
    </citation>
    <scope>NUCLEOTIDE SEQUENCE</scope>
    <source>
        <strain evidence="2">FA028</strain>
    </source>
</reference>
<evidence type="ECO:0008006" key="4">
    <source>
        <dbReference type="Google" id="ProtNLM"/>
    </source>
</evidence>
<feature type="transmembrane region" description="Helical" evidence="1">
    <location>
        <begin position="293"/>
        <end position="320"/>
    </location>
</feature>
<dbReference type="AlphaFoldDB" id="A0A9E8HR05"/>
<proteinExistence type="predicted"/>
<feature type="transmembrane region" description="Helical" evidence="1">
    <location>
        <begin position="21"/>
        <end position="41"/>
    </location>
</feature>
<keyword evidence="1" id="KW-0472">Membrane</keyword>
<dbReference type="RefSeq" id="WP_251811210.1">
    <property type="nucleotide sequence ID" value="NZ_CP101527.1"/>
</dbReference>
<sequence length="447" mass="49501">MKRDTSLNFEFVPYWTIPFRFFLAAPLFAVLTGVVLCWLGGSFLLGDSPTLWQSRWLREVIFTLHLTTIGAITIVMVGALYQITSVVGGRMLPGGNVAATLIFSGLTAGAVLFLVAMLMNIDWLYATAASLIVSALVVLVVCGLWAISRAQRSSPTLMAMTLSLISLLVMVSIGGGLLLMHGYPEAVGFDRRWTDVHLIWALAGWVGLLIMGVSFQVIPMFHVTPSFTPRFQQWLPLVTFVAIVVAALVSFMDVGVGVSFSAKGALLACFGVYGVQVWRLIDKRKRKIEDITVLFWKTAVVSLLLFIILQLIDVFGWLVFAADKSWLISGVLLVFGVVMSVIGGMLQKIIPFLSYLHMQRFCAGNFEAIKSLPHMRAILKIDHSRYFYRLHVCSLVCLIVMMVVPEITLLAGLSICAEFSLLFYMTARVVMMIRNSERNSLPTNAPR</sequence>
<feature type="transmembrane region" description="Helical" evidence="1">
    <location>
        <begin position="410"/>
        <end position="431"/>
    </location>
</feature>
<dbReference type="Proteomes" id="UP001164472">
    <property type="component" value="Chromosome"/>
</dbReference>
<evidence type="ECO:0000313" key="3">
    <source>
        <dbReference type="Proteomes" id="UP001164472"/>
    </source>
</evidence>
<feature type="transmembrane region" description="Helical" evidence="1">
    <location>
        <begin position="234"/>
        <end position="252"/>
    </location>
</feature>
<gene>
    <name evidence="2" type="ORF">NNL22_14335</name>
</gene>
<organism evidence="2 3">
    <name type="scientific">Alkalimarinus sediminis</name>
    <dbReference type="NCBI Taxonomy" id="1632866"/>
    <lineage>
        <taxon>Bacteria</taxon>
        <taxon>Pseudomonadati</taxon>
        <taxon>Pseudomonadota</taxon>
        <taxon>Gammaproteobacteria</taxon>
        <taxon>Alteromonadales</taxon>
        <taxon>Alteromonadaceae</taxon>
        <taxon>Alkalimarinus</taxon>
    </lineage>
</organism>
<feature type="transmembrane region" description="Helical" evidence="1">
    <location>
        <begin position="95"/>
        <end position="117"/>
    </location>
</feature>
<protein>
    <recommendedName>
        <fullName evidence="4">Transmembrane protein</fullName>
    </recommendedName>
</protein>
<accession>A0A9E8HR05</accession>
<keyword evidence="1" id="KW-0812">Transmembrane</keyword>
<name>A0A9E8HR05_9ALTE</name>
<feature type="transmembrane region" description="Helical" evidence="1">
    <location>
        <begin position="159"/>
        <end position="179"/>
    </location>
</feature>
<feature type="transmembrane region" description="Helical" evidence="1">
    <location>
        <begin position="264"/>
        <end position="281"/>
    </location>
</feature>
<feature type="transmembrane region" description="Helical" evidence="1">
    <location>
        <begin position="386"/>
        <end position="404"/>
    </location>
</feature>
<keyword evidence="3" id="KW-1185">Reference proteome</keyword>
<evidence type="ECO:0000313" key="2">
    <source>
        <dbReference type="EMBL" id="UZW74189.1"/>
    </source>
</evidence>
<evidence type="ECO:0000256" key="1">
    <source>
        <dbReference type="SAM" id="Phobius"/>
    </source>
</evidence>